<name>A0A9X6B558_BACCE</name>
<reference evidence="2 3" key="1">
    <citation type="submission" date="2017-01" db="EMBL/GenBank/DDBJ databases">
        <title>Bacillus cereus isolates.</title>
        <authorList>
            <person name="Beno S.M."/>
        </authorList>
    </citation>
    <scope>NUCLEOTIDE SEQUENCE [LARGE SCALE GENOMIC DNA]</scope>
    <source>
        <strain evidence="2 3">FSL K6-1030</strain>
    </source>
</reference>
<dbReference type="RefSeq" id="WP_078187280.1">
    <property type="nucleotide sequence ID" value="NZ_JBNTOJ010000134.1"/>
</dbReference>
<protein>
    <recommendedName>
        <fullName evidence="4">Phage protein</fullName>
    </recommendedName>
</protein>
<dbReference type="AlphaFoldDB" id="A0A9X6B558"/>
<organism evidence="2 3">
    <name type="scientific">Bacillus cereus</name>
    <dbReference type="NCBI Taxonomy" id="1396"/>
    <lineage>
        <taxon>Bacteria</taxon>
        <taxon>Bacillati</taxon>
        <taxon>Bacillota</taxon>
        <taxon>Bacilli</taxon>
        <taxon>Bacillales</taxon>
        <taxon>Bacillaceae</taxon>
        <taxon>Bacillus</taxon>
        <taxon>Bacillus cereus group</taxon>
    </lineage>
</organism>
<proteinExistence type="predicted"/>
<feature type="compositionally biased region" description="Basic and acidic residues" evidence="1">
    <location>
        <begin position="1"/>
        <end position="10"/>
    </location>
</feature>
<dbReference type="EMBL" id="MUAU01000118">
    <property type="protein sequence ID" value="OOR72456.1"/>
    <property type="molecule type" value="Genomic_DNA"/>
</dbReference>
<accession>A0A9X6B558</accession>
<evidence type="ECO:0000313" key="3">
    <source>
        <dbReference type="Proteomes" id="UP000190641"/>
    </source>
</evidence>
<feature type="region of interest" description="Disordered" evidence="1">
    <location>
        <begin position="1"/>
        <end position="62"/>
    </location>
</feature>
<feature type="compositionally biased region" description="Basic residues" evidence="1">
    <location>
        <begin position="11"/>
        <end position="34"/>
    </location>
</feature>
<evidence type="ECO:0008006" key="4">
    <source>
        <dbReference type="Google" id="ProtNLM"/>
    </source>
</evidence>
<comment type="caution">
    <text evidence="2">The sequence shown here is derived from an EMBL/GenBank/DDBJ whole genome shotgun (WGS) entry which is preliminary data.</text>
</comment>
<sequence length="62" mass="7652">MKALKDQLREWKKKSKQAKKKNKKNKKNKKKRKEKLSTREIENLMGMHRPCYERRRGGIRQK</sequence>
<evidence type="ECO:0000256" key="1">
    <source>
        <dbReference type="SAM" id="MobiDB-lite"/>
    </source>
</evidence>
<gene>
    <name evidence="2" type="ORF">BLX06_24820</name>
</gene>
<evidence type="ECO:0000313" key="2">
    <source>
        <dbReference type="EMBL" id="OOR72456.1"/>
    </source>
</evidence>
<dbReference type="Proteomes" id="UP000190641">
    <property type="component" value="Unassembled WGS sequence"/>
</dbReference>